<feature type="compositionally biased region" description="Basic and acidic residues" evidence="2">
    <location>
        <begin position="197"/>
        <end position="210"/>
    </location>
</feature>
<dbReference type="Proteomes" id="UP000244005">
    <property type="component" value="Unassembled WGS sequence"/>
</dbReference>
<reference evidence="4" key="1">
    <citation type="journal article" date="2017" name="Cell">
        <title>Insights into land plant evolution garnered from the Marchantia polymorpha genome.</title>
        <authorList>
            <person name="Bowman J.L."/>
            <person name="Kohchi T."/>
            <person name="Yamato K.T."/>
            <person name="Jenkins J."/>
            <person name="Shu S."/>
            <person name="Ishizaki K."/>
            <person name="Yamaoka S."/>
            <person name="Nishihama R."/>
            <person name="Nakamura Y."/>
            <person name="Berger F."/>
            <person name="Adam C."/>
            <person name="Aki S.S."/>
            <person name="Althoff F."/>
            <person name="Araki T."/>
            <person name="Arteaga-Vazquez M.A."/>
            <person name="Balasubrmanian S."/>
            <person name="Barry K."/>
            <person name="Bauer D."/>
            <person name="Boehm C.R."/>
            <person name="Briginshaw L."/>
            <person name="Caballero-Perez J."/>
            <person name="Catarino B."/>
            <person name="Chen F."/>
            <person name="Chiyoda S."/>
            <person name="Chovatia M."/>
            <person name="Davies K.M."/>
            <person name="Delmans M."/>
            <person name="Demura T."/>
            <person name="Dierschke T."/>
            <person name="Dolan L."/>
            <person name="Dorantes-Acosta A.E."/>
            <person name="Eklund D.M."/>
            <person name="Florent S.N."/>
            <person name="Flores-Sandoval E."/>
            <person name="Fujiyama A."/>
            <person name="Fukuzawa H."/>
            <person name="Galik B."/>
            <person name="Grimanelli D."/>
            <person name="Grimwood J."/>
            <person name="Grossniklaus U."/>
            <person name="Hamada T."/>
            <person name="Haseloff J."/>
            <person name="Hetherington A.J."/>
            <person name="Higo A."/>
            <person name="Hirakawa Y."/>
            <person name="Hundley H.N."/>
            <person name="Ikeda Y."/>
            <person name="Inoue K."/>
            <person name="Inoue S.I."/>
            <person name="Ishida S."/>
            <person name="Jia Q."/>
            <person name="Kakita M."/>
            <person name="Kanazawa T."/>
            <person name="Kawai Y."/>
            <person name="Kawashima T."/>
            <person name="Kennedy M."/>
            <person name="Kinose K."/>
            <person name="Kinoshita T."/>
            <person name="Kohara Y."/>
            <person name="Koide E."/>
            <person name="Komatsu K."/>
            <person name="Kopischke S."/>
            <person name="Kubo M."/>
            <person name="Kyozuka J."/>
            <person name="Lagercrantz U."/>
            <person name="Lin S.S."/>
            <person name="Lindquist E."/>
            <person name="Lipzen A.M."/>
            <person name="Lu C.W."/>
            <person name="De Luna E."/>
            <person name="Martienssen R.A."/>
            <person name="Minamino N."/>
            <person name="Mizutani M."/>
            <person name="Mizutani M."/>
            <person name="Mochizuki N."/>
            <person name="Monte I."/>
            <person name="Mosher R."/>
            <person name="Nagasaki H."/>
            <person name="Nakagami H."/>
            <person name="Naramoto S."/>
            <person name="Nishitani K."/>
            <person name="Ohtani M."/>
            <person name="Okamoto T."/>
            <person name="Okumura M."/>
            <person name="Phillips J."/>
            <person name="Pollak B."/>
            <person name="Reinders A."/>
            <person name="Rovekamp M."/>
            <person name="Sano R."/>
            <person name="Sawa S."/>
            <person name="Schmid M.W."/>
            <person name="Shirakawa M."/>
            <person name="Solano R."/>
            <person name="Spunde A."/>
            <person name="Suetsugu N."/>
            <person name="Sugano S."/>
            <person name="Sugiyama A."/>
            <person name="Sun R."/>
            <person name="Suzuki Y."/>
            <person name="Takenaka M."/>
            <person name="Takezawa D."/>
            <person name="Tomogane H."/>
            <person name="Tsuzuki M."/>
            <person name="Ueda T."/>
            <person name="Umeda M."/>
            <person name="Ward J.M."/>
            <person name="Watanabe Y."/>
            <person name="Yazaki K."/>
            <person name="Yokoyama R."/>
            <person name="Yoshitake Y."/>
            <person name="Yotsui I."/>
            <person name="Zachgo S."/>
            <person name="Schmutz J."/>
        </authorList>
    </citation>
    <scope>NUCLEOTIDE SEQUENCE [LARGE SCALE GENOMIC DNA]</scope>
    <source>
        <strain evidence="4">Tak-1</strain>
    </source>
</reference>
<feature type="region of interest" description="Disordered" evidence="2">
    <location>
        <begin position="269"/>
        <end position="401"/>
    </location>
</feature>
<accession>A0A2R6WIQ6</accession>
<keyword evidence="4" id="KW-1185">Reference proteome</keyword>
<organism evidence="3 4">
    <name type="scientific">Marchantia polymorpha</name>
    <name type="common">Common liverwort</name>
    <name type="synonym">Marchantia aquatica</name>
    <dbReference type="NCBI Taxonomy" id="3197"/>
    <lineage>
        <taxon>Eukaryota</taxon>
        <taxon>Viridiplantae</taxon>
        <taxon>Streptophyta</taxon>
        <taxon>Embryophyta</taxon>
        <taxon>Marchantiophyta</taxon>
        <taxon>Marchantiopsida</taxon>
        <taxon>Marchantiidae</taxon>
        <taxon>Marchantiales</taxon>
        <taxon>Marchantiaceae</taxon>
        <taxon>Marchantia</taxon>
    </lineage>
</organism>
<protein>
    <recommendedName>
        <fullName evidence="5">Coiled-coil domain-containing protein 61</fullName>
    </recommendedName>
</protein>
<dbReference type="Gramene" id="Mp5g08420.1">
    <property type="protein sequence ID" value="Mp5g08420.1.cds1"/>
    <property type="gene ID" value="Mp5g08420"/>
</dbReference>
<gene>
    <name evidence="3" type="ORF">MARPO_0086s0047</name>
</gene>
<dbReference type="InterPro" id="IPR049733">
    <property type="entry name" value="CCDC61_N"/>
</dbReference>
<evidence type="ECO:0000256" key="2">
    <source>
        <dbReference type="SAM" id="MobiDB-lite"/>
    </source>
</evidence>
<evidence type="ECO:0000313" key="4">
    <source>
        <dbReference type="Proteomes" id="UP000244005"/>
    </source>
</evidence>
<proteinExistence type="predicted"/>
<feature type="region of interest" description="Disordered" evidence="2">
    <location>
        <begin position="168"/>
        <end position="213"/>
    </location>
</feature>
<dbReference type="OrthoDB" id="1919348at2759"/>
<dbReference type="EMBL" id="KZ772758">
    <property type="protein sequence ID" value="PTQ33723.1"/>
    <property type="molecule type" value="Genomic_DNA"/>
</dbReference>
<feature type="compositionally biased region" description="Polar residues" evidence="2">
    <location>
        <begin position="378"/>
        <end position="397"/>
    </location>
</feature>
<name>A0A2R6WIQ6_MARPO</name>
<feature type="compositionally biased region" description="Low complexity" evidence="2">
    <location>
        <begin position="317"/>
        <end position="342"/>
    </location>
</feature>
<evidence type="ECO:0008006" key="5">
    <source>
        <dbReference type="Google" id="ProtNLM"/>
    </source>
</evidence>
<dbReference type="AlphaFoldDB" id="A0A2R6WIQ6"/>
<feature type="coiled-coil region" evidence="1">
    <location>
        <begin position="221"/>
        <end position="252"/>
    </location>
</feature>
<sequence>MDKDNGELQEAELVFQHHTYYVCMREAKGVTLSIEAERKSDGCRWRGDFTSRYIEEITQRVGNLKSFKTFVEMLKCAIFRKSSALHVDLLTYHDLEKLTVRRGAGDSHSAHSHSASASDKRYLILTYVTEFDRVHYPLPLIHEDNAEPEALKRCIQRLRSELDYMKAQVRKSDSHPRSPDITARASDQNGNMCHGESQVHGDPAERRGCSMDEAEANQRTIAKLLRKNSILMEEIRRAKDVEQRMAAKLQEQAFEIGLLKGRLSMRGVRDVSPAPSRSFRDISPVRSRPRLYPDSPSRPRLAKSPSLESRSATRKLASPSISQQGSRSSASLPGSRSSSCPAYRSRSGSVDYSTREKPPTLPRPFSTRTTLPAKERSTGTFSSKASRPLSFSSQGSSDDFRSRLLSHSRADKEKAEKLNRKISPRPRTMHAMSVEVEEIDSRLYALCNYLKSSHGK</sequence>
<feature type="compositionally biased region" description="Basic and acidic residues" evidence="2">
    <location>
        <begin position="168"/>
        <end position="178"/>
    </location>
</feature>
<evidence type="ECO:0000313" key="3">
    <source>
        <dbReference type="EMBL" id="PTQ33723.1"/>
    </source>
</evidence>
<evidence type="ECO:0000256" key="1">
    <source>
        <dbReference type="SAM" id="Coils"/>
    </source>
</evidence>
<dbReference type="CDD" id="cd22284">
    <property type="entry name" value="HD_CCDC61_N"/>
    <property type="match status" value="1"/>
</dbReference>
<keyword evidence="1" id="KW-0175">Coiled coil</keyword>